<proteinExistence type="predicted"/>
<dbReference type="EMBL" id="NRRL01000117">
    <property type="protein sequence ID" value="MBK1670785.1"/>
    <property type="molecule type" value="Genomic_DNA"/>
</dbReference>
<organism evidence="1 2">
    <name type="scientific">Rhodovibrio sodomensis</name>
    <dbReference type="NCBI Taxonomy" id="1088"/>
    <lineage>
        <taxon>Bacteria</taxon>
        <taxon>Pseudomonadati</taxon>
        <taxon>Pseudomonadota</taxon>
        <taxon>Alphaproteobacteria</taxon>
        <taxon>Rhodospirillales</taxon>
        <taxon>Rhodovibrionaceae</taxon>
        <taxon>Rhodovibrio</taxon>
    </lineage>
</organism>
<protein>
    <submittedName>
        <fullName evidence="1">Uncharacterized protein</fullName>
    </submittedName>
</protein>
<comment type="caution">
    <text evidence="1">The sequence shown here is derived from an EMBL/GenBank/DDBJ whole genome shotgun (WGS) entry which is preliminary data.</text>
</comment>
<accession>A0ABS1DJV9</accession>
<evidence type="ECO:0000313" key="2">
    <source>
        <dbReference type="Proteomes" id="UP001296873"/>
    </source>
</evidence>
<sequence>MQTYEIHCRPLGRPDLPAGMLFTLEGADHGGVWRAATQRCFNGGLVRSIDGADLWLGPRTWTVCRVRAAAPASAALDADEDDWPRPDPAFASPATREAAMARVYAGRCYENLPIRRSRTVLAFAGHGRPVALRLV</sequence>
<reference evidence="1 2" key="1">
    <citation type="journal article" date="2020" name="Microorganisms">
        <title>Osmotic Adaptation and Compatible Solute Biosynthesis of Phototrophic Bacteria as Revealed from Genome Analyses.</title>
        <authorList>
            <person name="Imhoff J.F."/>
            <person name="Rahn T."/>
            <person name="Kunzel S."/>
            <person name="Keller A."/>
            <person name="Neulinger S.C."/>
        </authorList>
    </citation>
    <scope>NUCLEOTIDE SEQUENCE [LARGE SCALE GENOMIC DNA]</scope>
    <source>
        <strain evidence="1 2">DSM 9895</strain>
    </source>
</reference>
<keyword evidence="2" id="KW-1185">Reference proteome</keyword>
<evidence type="ECO:0000313" key="1">
    <source>
        <dbReference type="EMBL" id="MBK1670785.1"/>
    </source>
</evidence>
<gene>
    <name evidence="1" type="ORF">CKO28_22470</name>
</gene>
<dbReference type="RefSeq" id="WP_200343234.1">
    <property type="nucleotide sequence ID" value="NZ_NRRL01000117.1"/>
</dbReference>
<dbReference type="Proteomes" id="UP001296873">
    <property type="component" value="Unassembled WGS sequence"/>
</dbReference>
<name>A0ABS1DJV9_9PROT</name>